<dbReference type="PANTHER" id="PTHR18945">
    <property type="entry name" value="NEUROTRANSMITTER GATED ION CHANNEL"/>
    <property type="match status" value="1"/>
</dbReference>
<comment type="subcellular location">
    <subcellularLocation>
        <location evidence="1">Membrane</location>
        <topology evidence="1">Multi-pass membrane protein</topology>
    </subcellularLocation>
</comment>
<dbReference type="Pfam" id="PF02931">
    <property type="entry name" value="Neur_chan_LBD"/>
    <property type="match status" value="1"/>
</dbReference>
<organism evidence="5 6">
    <name type="scientific">Litomosoides sigmodontis</name>
    <name type="common">Filarial nematode worm</name>
    <dbReference type="NCBI Taxonomy" id="42156"/>
    <lineage>
        <taxon>Eukaryota</taxon>
        <taxon>Metazoa</taxon>
        <taxon>Ecdysozoa</taxon>
        <taxon>Nematoda</taxon>
        <taxon>Chromadorea</taxon>
        <taxon>Rhabditida</taxon>
        <taxon>Spirurina</taxon>
        <taxon>Spiruromorpha</taxon>
        <taxon>Filarioidea</taxon>
        <taxon>Onchocercidae</taxon>
        <taxon>Litomosoides</taxon>
    </lineage>
</organism>
<dbReference type="GO" id="GO:0005230">
    <property type="term" value="F:extracellular ligand-gated monoatomic ion channel activity"/>
    <property type="evidence" value="ECO:0007669"/>
    <property type="project" value="InterPro"/>
</dbReference>
<keyword evidence="3" id="KW-0732">Signal</keyword>
<dbReference type="InterPro" id="IPR018000">
    <property type="entry name" value="Neurotransmitter_ion_chnl_CS"/>
</dbReference>
<comment type="similarity">
    <text evidence="3">Belongs to the ligand-gated ion channel (TC 1.A.9) family.</text>
</comment>
<dbReference type="GO" id="GO:0004888">
    <property type="term" value="F:transmembrane signaling receptor activity"/>
    <property type="evidence" value="ECO:0007669"/>
    <property type="project" value="InterPro"/>
</dbReference>
<keyword evidence="3" id="KW-0406">Ion transport</keyword>
<evidence type="ECO:0000256" key="3">
    <source>
        <dbReference type="RuleBase" id="RU000687"/>
    </source>
</evidence>
<dbReference type="Proteomes" id="UP000277928">
    <property type="component" value="Unassembled WGS sequence"/>
</dbReference>
<name>A0A3P6TMU9_LITSI</name>
<evidence type="ECO:0000256" key="1">
    <source>
        <dbReference type="ARBA" id="ARBA00004141"/>
    </source>
</evidence>
<dbReference type="CDD" id="cd18990">
    <property type="entry name" value="LGIC_ECD_GABAAR"/>
    <property type="match status" value="1"/>
</dbReference>
<gene>
    <name evidence="5" type="ORF">NLS_LOCUS156</name>
</gene>
<dbReference type="AlphaFoldDB" id="A0A3P6TMU9"/>
<reference evidence="5 6" key="1">
    <citation type="submission" date="2018-08" db="EMBL/GenBank/DDBJ databases">
        <authorList>
            <person name="Laetsch R D."/>
            <person name="Stevens L."/>
            <person name="Kumar S."/>
            <person name="Blaxter L. M."/>
        </authorList>
    </citation>
    <scope>NUCLEOTIDE SEQUENCE [LARGE SCALE GENOMIC DNA]</scope>
</reference>
<dbReference type="Gene3D" id="2.70.170.10">
    <property type="entry name" value="Neurotransmitter-gated ion-channel ligand-binding domain"/>
    <property type="match status" value="1"/>
</dbReference>
<dbReference type="GO" id="GO:0016020">
    <property type="term" value="C:membrane"/>
    <property type="evidence" value="ECO:0007669"/>
    <property type="project" value="UniProtKB-SubCell"/>
</dbReference>
<sequence>MRSAYEMYVPSIHSITLLLIYWQLTFSDDLNFNEKGHRKRDMVDLQNGLDDAEHRREIYAQNNRLLVELRNNFRKLERFVLKSGNVPKLVEASDDSVTMQSAVRSAESSSITNVEYNEVDRVCTSDKKIIEILLQKYKAYRTPSEEGVTVWIEVWVQEINSVNEITSDFDMDIYVTELWVDKALRYEDMNPCKYNLSLSNEVLDQIWKPNTVFINSKSASIHKSPFTSLFLMIYANGTVWANYRVQVKGPCRMDFMSFPMDEQTCLLTFESFSYNNQVSCMLQLWAFKRRRSYRLYKKFET</sequence>
<keyword evidence="3" id="KW-0407">Ion channel</keyword>
<dbReference type="InterPro" id="IPR006201">
    <property type="entry name" value="Neur_channel"/>
</dbReference>
<dbReference type="OrthoDB" id="8890589at2759"/>
<feature type="chain" id="PRO_5022271012" description="Neurotransmitter-gated ion-channel ligand-binding domain-containing protein" evidence="3">
    <location>
        <begin position="28"/>
        <end position="301"/>
    </location>
</feature>
<dbReference type="InterPro" id="IPR006202">
    <property type="entry name" value="Neur_chan_lig-bd"/>
</dbReference>
<protein>
    <recommendedName>
        <fullName evidence="4">Neurotransmitter-gated ion-channel ligand-binding domain-containing protein</fullName>
    </recommendedName>
</protein>
<feature type="signal peptide" evidence="3">
    <location>
        <begin position="1"/>
        <end position="27"/>
    </location>
</feature>
<dbReference type="OMA" id="MRSAYEM"/>
<dbReference type="InterPro" id="IPR036734">
    <property type="entry name" value="Neur_chan_lig-bd_sf"/>
</dbReference>
<evidence type="ECO:0000259" key="4">
    <source>
        <dbReference type="Pfam" id="PF02931"/>
    </source>
</evidence>
<dbReference type="PRINTS" id="PR00252">
    <property type="entry name" value="NRIONCHANNEL"/>
</dbReference>
<dbReference type="EMBL" id="UYRX01000004">
    <property type="protein sequence ID" value="VDK67694.1"/>
    <property type="molecule type" value="Genomic_DNA"/>
</dbReference>
<dbReference type="PROSITE" id="PS00236">
    <property type="entry name" value="NEUROTR_ION_CHANNEL"/>
    <property type="match status" value="1"/>
</dbReference>
<dbReference type="SUPFAM" id="SSF63712">
    <property type="entry name" value="Nicotinic receptor ligand binding domain-like"/>
    <property type="match status" value="1"/>
</dbReference>
<evidence type="ECO:0000313" key="6">
    <source>
        <dbReference type="Proteomes" id="UP000277928"/>
    </source>
</evidence>
<keyword evidence="6" id="KW-1185">Reference proteome</keyword>
<keyword evidence="3" id="KW-0813">Transport</keyword>
<proteinExistence type="inferred from homology"/>
<evidence type="ECO:0000313" key="5">
    <source>
        <dbReference type="EMBL" id="VDK67694.1"/>
    </source>
</evidence>
<keyword evidence="2" id="KW-0472">Membrane</keyword>
<evidence type="ECO:0000256" key="2">
    <source>
        <dbReference type="ARBA" id="ARBA00023136"/>
    </source>
</evidence>
<feature type="domain" description="Neurotransmitter-gated ion-channel ligand-binding" evidence="4">
    <location>
        <begin position="127"/>
        <end position="277"/>
    </location>
</feature>
<accession>A0A3P6TMU9</accession>
<dbReference type="STRING" id="42156.A0A3P6TMU9"/>